<comment type="similarity">
    <text evidence="5">Belongs to the anthranilate phosphoribosyltransferase family.</text>
</comment>
<keyword evidence="2 5" id="KW-0808">Transferase</keyword>
<evidence type="ECO:0000259" key="6">
    <source>
        <dbReference type="Pfam" id="PF00591"/>
    </source>
</evidence>
<dbReference type="SUPFAM" id="SSF52418">
    <property type="entry name" value="Nucleoside phosphorylase/phosphoribosyltransferase catalytic domain"/>
    <property type="match status" value="1"/>
</dbReference>
<dbReference type="InterPro" id="IPR000312">
    <property type="entry name" value="Glycosyl_Trfase_fam3"/>
</dbReference>
<feature type="binding site" evidence="5">
    <location>
        <position position="124"/>
    </location>
    <ligand>
        <name>5-phospho-alpha-D-ribose 1-diphosphate</name>
        <dbReference type="ChEBI" id="CHEBI:58017"/>
    </ligand>
</feature>
<keyword evidence="5" id="KW-0028">Amino-acid biosynthesis</keyword>
<keyword evidence="5" id="KW-0479">Metal-binding</keyword>
<comment type="caution">
    <text evidence="5">Lacks conserved residue(s) required for the propagation of feature annotation.</text>
</comment>
<feature type="domain" description="Glycosyl transferase family 3" evidence="6">
    <location>
        <begin position="77"/>
        <end position="331"/>
    </location>
</feature>
<feature type="binding site" evidence="5">
    <location>
        <position position="96"/>
    </location>
    <ligand>
        <name>Mg(2+)</name>
        <dbReference type="ChEBI" id="CHEBI:18420"/>
        <label>1</label>
    </ligand>
</feature>
<feature type="domain" description="Glycosyl transferase family 3 N-terminal" evidence="7">
    <location>
        <begin position="9"/>
        <end position="70"/>
    </location>
</feature>
<feature type="binding site" evidence="5">
    <location>
        <begin position="112"/>
        <end position="120"/>
    </location>
    <ligand>
        <name>5-phospho-alpha-D-ribose 1-diphosphate</name>
        <dbReference type="ChEBI" id="CHEBI:58017"/>
    </ligand>
</feature>
<protein>
    <recommendedName>
        <fullName evidence="5">Anthranilate phosphoribosyltransferase</fullName>
        <ecNumber evidence="5">2.4.2.18</ecNumber>
    </recommendedName>
</protein>
<feature type="binding site" evidence="5">
    <location>
        <position position="84"/>
    </location>
    <ligand>
        <name>5-phospho-alpha-D-ribose 1-diphosphate</name>
        <dbReference type="ChEBI" id="CHEBI:58017"/>
    </ligand>
</feature>
<dbReference type="Gene3D" id="1.20.970.10">
    <property type="entry name" value="Transferase, Pyrimidine Nucleoside Phosphorylase, Chain C"/>
    <property type="match status" value="1"/>
</dbReference>
<dbReference type="InterPro" id="IPR017459">
    <property type="entry name" value="Glycosyl_Trfase_fam3_N_dom"/>
</dbReference>
<accession>A0ABN1WAJ8</accession>
<comment type="function">
    <text evidence="5">Catalyzes the transfer of the phosphoribosyl group of 5-phosphorylribose-1-pyrophosphate (PRPP) to anthranilate to yield N-(5'-phosphoribosyl)-anthranilate (PRA).</text>
</comment>
<keyword evidence="9" id="KW-1185">Reference proteome</keyword>
<keyword evidence="4 5" id="KW-0057">Aromatic amino acid biosynthesis</keyword>
<evidence type="ECO:0000256" key="1">
    <source>
        <dbReference type="ARBA" id="ARBA00022676"/>
    </source>
</evidence>
<evidence type="ECO:0000256" key="2">
    <source>
        <dbReference type="ARBA" id="ARBA00022679"/>
    </source>
</evidence>
<feature type="binding site" evidence="5">
    <location>
        <begin position="94"/>
        <end position="97"/>
    </location>
    <ligand>
        <name>5-phospho-alpha-D-ribose 1-diphosphate</name>
        <dbReference type="ChEBI" id="CHEBI:58017"/>
    </ligand>
</feature>
<keyword evidence="1 5" id="KW-0328">Glycosyltransferase</keyword>
<evidence type="ECO:0000259" key="7">
    <source>
        <dbReference type="Pfam" id="PF02885"/>
    </source>
</evidence>
<comment type="cofactor">
    <cofactor evidence="5">
        <name>Mg(2+)</name>
        <dbReference type="ChEBI" id="CHEBI:18420"/>
    </cofactor>
    <text evidence="5">Binds 2 magnesium ions per monomer.</text>
</comment>
<feature type="binding site" evidence="5">
    <location>
        <position position="229"/>
    </location>
    <ligand>
        <name>Mg(2+)</name>
        <dbReference type="ChEBI" id="CHEBI:18420"/>
        <label>2</label>
    </ligand>
</feature>
<proteinExistence type="inferred from homology"/>
<dbReference type="PANTHER" id="PTHR43285:SF2">
    <property type="entry name" value="ANTHRANILATE PHOSPHORIBOSYLTRANSFERASE"/>
    <property type="match status" value="1"/>
</dbReference>
<dbReference type="Pfam" id="PF02885">
    <property type="entry name" value="Glycos_trans_3N"/>
    <property type="match status" value="1"/>
</dbReference>
<dbReference type="InterPro" id="IPR035902">
    <property type="entry name" value="Nuc_phospho_transferase"/>
</dbReference>
<dbReference type="GO" id="GO:0016757">
    <property type="term" value="F:glycosyltransferase activity"/>
    <property type="evidence" value="ECO:0007669"/>
    <property type="project" value="UniProtKB-KW"/>
</dbReference>
<feature type="binding site" evidence="5">
    <location>
        <position position="170"/>
    </location>
    <ligand>
        <name>anthranilate</name>
        <dbReference type="ChEBI" id="CHEBI:16567"/>
        <label>2</label>
    </ligand>
</feature>
<feature type="binding site" evidence="5">
    <location>
        <position position="84"/>
    </location>
    <ligand>
        <name>anthranilate</name>
        <dbReference type="ChEBI" id="CHEBI:16567"/>
        <label>1</label>
    </ligand>
</feature>
<evidence type="ECO:0000313" key="9">
    <source>
        <dbReference type="Proteomes" id="UP001500653"/>
    </source>
</evidence>
<feature type="binding site" evidence="5">
    <location>
        <position position="228"/>
    </location>
    <ligand>
        <name>Mg(2+)</name>
        <dbReference type="ChEBI" id="CHEBI:18420"/>
        <label>2</label>
    </ligand>
</feature>
<feature type="binding site" evidence="5">
    <location>
        <begin position="87"/>
        <end position="88"/>
    </location>
    <ligand>
        <name>5-phospho-alpha-D-ribose 1-diphosphate</name>
        <dbReference type="ChEBI" id="CHEBI:58017"/>
    </ligand>
</feature>
<evidence type="ECO:0000256" key="3">
    <source>
        <dbReference type="ARBA" id="ARBA00022822"/>
    </source>
</evidence>
<dbReference type="SUPFAM" id="SSF47648">
    <property type="entry name" value="Nucleoside phosphorylase/phosphoribosyltransferase N-terminal domain"/>
    <property type="match status" value="1"/>
</dbReference>
<dbReference type="RefSeq" id="WP_253862306.1">
    <property type="nucleotide sequence ID" value="NZ_BAAALN010000006.1"/>
</dbReference>
<name>A0ABN1WAJ8_9PSEU</name>
<dbReference type="EC" id="2.4.2.18" evidence="5"/>
<feature type="binding site" evidence="5">
    <location>
        <position position="229"/>
    </location>
    <ligand>
        <name>Mg(2+)</name>
        <dbReference type="ChEBI" id="CHEBI:18420"/>
        <label>1</label>
    </ligand>
</feature>
<dbReference type="Proteomes" id="UP001500653">
    <property type="component" value="Unassembled WGS sequence"/>
</dbReference>
<comment type="caution">
    <text evidence="8">The sequence shown here is derived from an EMBL/GenBank/DDBJ whole genome shotgun (WGS) entry which is preliminary data.</text>
</comment>
<dbReference type="HAMAP" id="MF_00211">
    <property type="entry name" value="TrpD"/>
    <property type="match status" value="1"/>
</dbReference>
<dbReference type="Pfam" id="PF00591">
    <property type="entry name" value="Glycos_transf_3"/>
    <property type="match status" value="1"/>
</dbReference>
<organism evidence="8 9">
    <name type="scientific">Prauserella halophila</name>
    <dbReference type="NCBI Taxonomy" id="185641"/>
    <lineage>
        <taxon>Bacteria</taxon>
        <taxon>Bacillati</taxon>
        <taxon>Actinomycetota</taxon>
        <taxon>Actinomycetes</taxon>
        <taxon>Pseudonocardiales</taxon>
        <taxon>Pseudonocardiaceae</taxon>
        <taxon>Prauserella</taxon>
    </lineage>
</organism>
<evidence type="ECO:0000256" key="4">
    <source>
        <dbReference type="ARBA" id="ARBA00023141"/>
    </source>
</evidence>
<comment type="catalytic activity">
    <reaction evidence="5">
        <text>N-(5-phospho-beta-D-ribosyl)anthranilate + diphosphate = 5-phospho-alpha-D-ribose 1-diphosphate + anthranilate</text>
        <dbReference type="Rhea" id="RHEA:11768"/>
        <dbReference type="ChEBI" id="CHEBI:16567"/>
        <dbReference type="ChEBI" id="CHEBI:18277"/>
        <dbReference type="ChEBI" id="CHEBI:33019"/>
        <dbReference type="ChEBI" id="CHEBI:58017"/>
        <dbReference type="EC" id="2.4.2.18"/>
    </reaction>
</comment>
<reference evidence="8 9" key="1">
    <citation type="journal article" date="2019" name="Int. J. Syst. Evol. Microbiol.">
        <title>The Global Catalogue of Microorganisms (GCM) 10K type strain sequencing project: providing services to taxonomists for standard genome sequencing and annotation.</title>
        <authorList>
            <consortium name="The Broad Institute Genomics Platform"/>
            <consortium name="The Broad Institute Genome Sequencing Center for Infectious Disease"/>
            <person name="Wu L."/>
            <person name="Ma J."/>
        </authorList>
    </citation>
    <scope>NUCLEOTIDE SEQUENCE [LARGE SCALE GENOMIC DNA]</scope>
    <source>
        <strain evidence="8 9">JCM 13023</strain>
    </source>
</reference>
<dbReference type="EMBL" id="BAAALN010000006">
    <property type="protein sequence ID" value="GAA1239016.1"/>
    <property type="molecule type" value="Genomic_DNA"/>
</dbReference>
<comment type="subunit">
    <text evidence="5">Homodimer.</text>
</comment>
<keyword evidence="5" id="KW-0460">Magnesium</keyword>
<keyword evidence="3 5" id="KW-0822">Tryptophan biosynthesis</keyword>
<dbReference type="InterPro" id="IPR036320">
    <property type="entry name" value="Glycosyl_Trfase_fam3_N_dom_sf"/>
</dbReference>
<dbReference type="PANTHER" id="PTHR43285">
    <property type="entry name" value="ANTHRANILATE PHOSPHORIBOSYLTRANSFERASE"/>
    <property type="match status" value="1"/>
</dbReference>
<sequence length="347" mass="36092">MPDAHTWPAILSRLIDRTDLSQEETAWAMDQIMSDAATPSQIGGFAIGLRAKGETPAEISGMASTMLAHARTLDIDYTAVDIVGTGGDRAGSVNISTMSSLVVAAAGAPVVKHGSRAASSKAGAADVLETMGVAITMSPEDVLRCVAEVGIGFCFAPAFHPALKYAGATRRELGVPTTFNMLGPLSNPAQPSASLIGCAYRDKTRVLAEVYADRGQDVLLVRGDDGLDEITTTTTTTAWVITGGTIREETIDPQALGLALTTEAELKGGTPEINARVVHELVSGKTGPVRDAVLLNAAGALTAYHGFTGDLTADLSTHLERAAEALDSGATANLLRRWIDFSAETTA</sequence>
<gene>
    <name evidence="5 8" type="primary">trpD</name>
    <name evidence="8" type="ORF">GCM10009676_24520</name>
</gene>
<evidence type="ECO:0000313" key="8">
    <source>
        <dbReference type="EMBL" id="GAA1239016.1"/>
    </source>
</evidence>
<evidence type="ECO:0000256" key="5">
    <source>
        <dbReference type="HAMAP-Rule" id="MF_00211"/>
    </source>
</evidence>
<feature type="binding site" evidence="5">
    <location>
        <position position="92"/>
    </location>
    <ligand>
        <name>5-phospho-alpha-D-ribose 1-diphosphate</name>
        <dbReference type="ChEBI" id="CHEBI:58017"/>
    </ligand>
</feature>
<dbReference type="InterPro" id="IPR005940">
    <property type="entry name" value="Anthranilate_Pribosyl_Tfrase"/>
</dbReference>
<comment type="pathway">
    <text evidence="5">Amino-acid biosynthesis; L-tryptophan biosynthesis; L-tryptophan from chorismate: step 2/5.</text>
</comment>
<dbReference type="Gene3D" id="3.40.1030.10">
    <property type="entry name" value="Nucleoside phosphorylase/phosphoribosyltransferase catalytic domain"/>
    <property type="match status" value="1"/>
</dbReference>
<dbReference type="NCBIfam" id="TIGR01245">
    <property type="entry name" value="trpD"/>
    <property type="match status" value="1"/>
</dbReference>